<keyword evidence="4 6" id="KW-0472">Membrane</keyword>
<dbReference type="InterPro" id="IPR017981">
    <property type="entry name" value="GPCR_2-like_7TM"/>
</dbReference>
<dbReference type="EMBL" id="JAIZAY010000004">
    <property type="protein sequence ID" value="KAJ8043690.1"/>
    <property type="molecule type" value="Genomic_DNA"/>
</dbReference>
<dbReference type="OrthoDB" id="10052455at2759"/>
<dbReference type="AlphaFoldDB" id="A0A9Q1CEX9"/>
<evidence type="ECO:0000256" key="4">
    <source>
        <dbReference type="ARBA" id="ARBA00023136"/>
    </source>
</evidence>
<comment type="caution">
    <text evidence="8">The sequence shown here is derived from an EMBL/GenBank/DDBJ whole genome shotgun (WGS) entry which is preliminary data.</text>
</comment>
<gene>
    <name evidence="8" type="ORF">HOLleu_10895</name>
</gene>
<keyword evidence="2 6" id="KW-0812">Transmembrane</keyword>
<dbReference type="PANTHER" id="PTHR47767">
    <property type="entry name" value="ADHESION G PROTEIN-COUPLED RECEPTOR G7"/>
    <property type="match status" value="1"/>
</dbReference>
<name>A0A9Q1CEX9_HOLLE</name>
<comment type="subcellular location">
    <subcellularLocation>
        <location evidence="1">Membrane</location>
        <topology evidence="1">Multi-pass membrane protein</topology>
    </subcellularLocation>
</comment>
<proteinExistence type="predicted"/>
<dbReference type="Gene3D" id="1.20.1070.10">
    <property type="entry name" value="Rhodopsin 7-helix transmembrane proteins"/>
    <property type="match status" value="1"/>
</dbReference>
<organism evidence="8 9">
    <name type="scientific">Holothuria leucospilota</name>
    <name type="common">Black long sea cucumber</name>
    <name type="synonym">Mertensiothuria leucospilota</name>
    <dbReference type="NCBI Taxonomy" id="206669"/>
    <lineage>
        <taxon>Eukaryota</taxon>
        <taxon>Metazoa</taxon>
        <taxon>Echinodermata</taxon>
        <taxon>Eleutherozoa</taxon>
        <taxon>Echinozoa</taxon>
        <taxon>Holothuroidea</taxon>
        <taxon>Aspidochirotacea</taxon>
        <taxon>Aspidochirotida</taxon>
        <taxon>Holothuriidae</taxon>
        <taxon>Holothuria</taxon>
    </lineage>
</organism>
<evidence type="ECO:0000256" key="5">
    <source>
        <dbReference type="SAM" id="MobiDB-lite"/>
    </source>
</evidence>
<evidence type="ECO:0000256" key="2">
    <source>
        <dbReference type="ARBA" id="ARBA00022692"/>
    </source>
</evidence>
<protein>
    <submittedName>
        <fullName evidence="8">Adhesion G protein-coupled receptor L3</fullName>
    </submittedName>
</protein>
<feature type="transmembrane region" description="Helical" evidence="6">
    <location>
        <begin position="141"/>
        <end position="161"/>
    </location>
</feature>
<feature type="transmembrane region" description="Helical" evidence="6">
    <location>
        <begin position="208"/>
        <end position="230"/>
    </location>
</feature>
<keyword evidence="9" id="KW-1185">Reference proteome</keyword>
<evidence type="ECO:0000259" key="7">
    <source>
        <dbReference type="PROSITE" id="PS50261"/>
    </source>
</evidence>
<evidence type="ECO:0000256" key="6">
    <source>
        <dbReference type="SAM" id="Phobius"/>
    </source>
</evidence>
<evidence type="ECO:0000256" key="1">
    <source>
        <dbReference type="ARBA" id="ARBA00004141"/>
    </source>
</evidence>
<dbReference type="Pfam" id="PF00002">
    <property type="entry name" value="7tm_2"/>
    <property type="match status" value="1"/>
</dbReference>
<dbReference type="InterPro" id="IPR053066">
    <property type="entry name" value="ADGR_G7"/>
</dbReference>
<dbReference type="GO" id="GO:0016020">
    <property type="term" value="C:membrane"/>
    <property type="evidence" value="ECO:0007669"/>
    <property type="project" value="UniProtKB-SubCell"/>
</dbReference>
<feature type="transmembrane region" description="Helical" evidence="6">
    <location>
        <begin position="52"/>
        <end position="73"/>
    </location>
</feature>
<sequence length="297" mass="34461">MILNSHHFSFPFFAIRPVRKKQQSHVHLNLCLALICFYLTFLIGIDRTSNPIVCRIIASTIHYFCLSSVAWTSVEAFTLYKYIWEMRRSEVNYLIRFALVFGWGEHDLMFFRVYMKRRFLILCSCFLQTGFGLYFGFLLEVVLLILFNCVFYVFVTYRVTCRKVMAKNIGAKKRELITRVKSVIFFWLLLGLSWIFGFFATINSPIKIVFDILFSVFMALQGVGMFYMLVVQNNEMKKSLGRFSTHVLSSVSLPNTSKYSLSSSGDKRSIFSSSVSTKDSISMSGIQLKEKYTQTET</sequence>
<feature type="region of interest" description="Disordered" evidence="5">
    <location>
        <begin position="257"/>
        <end position="279"/>
    </location>
</feature>
<evidence type="ECO:0000256" key="3">
    <source>
        <dbReference type="ARBA" id="ARBA00022989"/>
    </source>
</evidence>
<dbReference type="GO" id="GO:0004930">
    <property type="term" value="F:G protein-coupled receptor activity"/>
    <property type="evidence" value="ECO:0007669"/>
    <property type="project" value="InterPro"/>
</dbReference>
<keyword evidence="8" id="KW-0675">Receptor</keyword>
<accession>A0A9Q1CEX9</accession>
<feature type="transmembrane region" description="Helical" evidence="6">
    <location>
        <begin position="182"/>
        <end position="202"/>
    </location>
</feature>
<feature type="domain" description="G-protein coupled receptors family 2 profile 2" evidence="7">
    <location>
        <begin position="1"/>
        <end position="233"/>
    </location>
</feature>
<feature type="transmembrane region" description="Helical" evidence="6">
    <location>
        <begin position="118"/>
        <end position="135"/>
    </location>
</feature>
<dbReference type="GO" id="GO:0007166">
    <property type="term" value="P:cell surface receptor signaling pathway"/>
    <property type="evidence" value="ECO:0007669"/>
    <property type="project" value="InterPro"/>
</dbReference>
<keyword evidence="3 6" id="KW-1133">Transmembrane helix</keyword>
<reference evidence="8" key="1">
    <citation type="submission" date="2021-10" db="EMBL/GenBank/DDBJ databases">
        <title>Tropical sea cucumber genome reveals ecological adaptation and Cuvierian tubules defense mechanism.</title>
        <authorList>
            <person name="Chen T."/>
        </authorList>
    </citation>
    <scope>NUCLEOTIDE SEQUENCE</scope>
    <source>
        <strain evidence="8">Nanhai2018</strain>
        <tissue evidence="8">Muscle</tissue>
    </source>
</reference>
<feature type="transmembrane region" description="Helical" evidence="6">
    <location>
        <begin position="26"/>
        <end position="45"/>
    </location>
</feature>
<evidence type="ECO:0000313" key="9">
    <source>
        <dbReference type="Proteomes" id="UP001152320"/>
    </source>
</evidence>
<dbReference type="Proteomes" id="UP001152320">
    <property type="component" value="Chromosome 4"/>
</dbReference>
<dbReference type="InterPro" id="IPR000832">
    <property type="entry name" value="GPCR_2_secretin-like"/>
</dbReference>
<dbReference type="PROSITE" id="PS50261">
    <property type="entry name" value="G_PROTEIN_RECEP_F2_4"/>
    <property type="match status" value="1"/>
</dbReference>
<evidence type="ECO:0000313" key="8">
    <source>
        <dbReference type="EMBL" id="KAJ8043690.1"/>
    </source>
</evidence>
<dbReference type="PANTHER" id="PTHR47767:SF1">
    <property type="entry name" value="ADHESION G PROTEIN-COUPLED RECEPTOR G7"/>
    <property type="match status" value="1"/>
</dbReference>